<accession>A0AAV8VBG2</accession>
<evidence type="ECO:0000313" key="1">
    <source>
        <dbReference type="EMBL" id="KAJ8911498.1"/>
    </source>
</evidence>
<sequence>MNFIKQIFGFSSEASKNQRCDGTQRQHYQYAPNSEDEEATSSRFPTKFYNDVGHAMDEEFIHNEQESVNDLREQFLKDGYKKPSQKHIQKVDEDISERMHVDQNRIKKYPEYVVVIM</sequence>
<keyword evidence="2" id="KW-1185">Reference proteome</keyword>
<gene>
    <name evidence="1" type="ORF">NQ315_014423</name>
</gene>
<name>A0AAV8VBG2_9CUCU</name>
<dbReference type="AlphaFoldDB" id="A0AAV8VBG2"/>
<reference evidence="1 2" key="1">
    <citation type="journal article" date="2023" name="Insect Mol. Biol.">
        <title>Genome sequencing provides insights into the evolution of gene families encoding plant cell wall-degrading enzymes in longhorned beetles.</title>
        <authorList>
            <person name="Shin N.R."/>
            <person name="Okamura Y."/>
            <person name="Kirsch R."/>
            <person name="Pauchet Y."/>
        </authorList>
    </citation>
    <scope>NUCLEOTIDE SEQUENCE [LARGE SCALE GENOMIC DNA]</scope>
    <source>
        <strain evidence="1">EAD_L_NR</strain>
    </source>
</reference>
<comment type="caution">
    <text evidence="1">The sequence shown here is derived from an EMBL/GenBank/DDBJ whole genome shotgun (WGS) entry which is preliminary data.</text>
</comment>
<dbReference type="EMBL" id="JANEYG010000185">
    <property type="protein sequence ID" value="KAJ8911498.1"/>
    <property type="molecule type" value="Genomic_DNA"/>
</dbReference>
<dbReference type="Proteomes" id="UP001159042">
    <property type="component" value="Unassembled WGS sequence"/>
</dbReference>
<protein>
    <submittedName>
        <fullName evidence="1">Uncharacterized protein</fullName>
    </submittedName>
</protein>
<proteinExistence type="predicted"/>
<organism evidence="1 2">
    <name type="scientific">Exocentrus adspersus</name>
    <dbReference type="NCBI Taxonomy" id="1586481"/>
    <lineage>
        <taxon>Eukaryota</taxon>
        <taxon>Metazoa</taxon>
        <taxon>Ecdysozoa</taxon>
        <taxon>Arthropoda</taxon>
        <taxon>Hexapoda</taxon>
        <taxon>Insecta</taxon>
        <taxon>Pterygota</taxon>
        <taxon>Neoptera</taxon>
        <taxon>Endopterygota</taxon>
        <taxon>Coleoptera</taxon>
        <taxon>Polyphaga</taxon>
        <taxon>Cucujiformia</taxon>
        <taxon>Chrysomeloidea</taxon>
        <taxon>Cerambycidae</taxon>
        <taxon>Lamiinae</taxon>
        <taxon>Acanthocinini</taxon>
        <taxon>Exocentrus</taxon>
    </lineage>
</organism>
<evidence type="ECO:0000313" key="2">
    <source>
        <dbReference type="Proteomes" id="UP001159042"/>
    </source>
</evidence>